<proteinExistence type="predicted"/>
<name>A0A1Y1XHC0_9FUNG</name>
<feature type="domain" description="Ubiquitin-like" evidence="2">
    <location>
        <begin position="188"/>
        <end position="260"/>
    </location>
</feature>
<dbReference type="Pfam" id="PF16455">
    <property type="entry name" value="UBD"/>
    <property type="match status" value="1"/>
</dbReference>
<dbReference type="PROSITE" id="PS50053">
    <property type="entry name" value="UBIQUITIN_2"/>
    <property type="match status" value="1"/>
</dbReference>
<keyword evidence="4" id="KW-1185">Reference proteome</keyword>
<accession>A0A1Y1XHC0</accession>
<dbReference type="InterPro" id="IPR032752">
    <property type="entry name" value="DC-UbP/UBTD2_N"/>
</dbReference>
<dbReference type="Gene3D" id="1.20.225.20">
    <property type="entry name" value="Ub domain-containing protein, DC-UbP/UBTD2, N-terminal domain"/>
    <property type="match status" value="1"/>
</dbReference>
<protein>
    <recommendedName>
        <fullName evidence="2">Ubiquitin-like domain-containing protein</fullName>
    </recommendedName>
</protein>
<feature type="compositionally biased region" description="Basic and acidic residues" evidence="1">
    <location>
        <begin position="11"/>
        <end position="21"/>
    </location>
</feature>
<dbReference type="AlphaFoldDB" id="A0A1Y1XHC0"/>
<dbReference type="PANTHER" id="PTHR13609">
    <property type="entry name" value="UBIQUITIN DOMAIN CONTAINING 1 PROTEIN-RELATED"/>
    <property type="match status" value="1"/>
</dbReference>
<dbReference type="OrthoDB" id="1640476at2759"/>
<dbReference type="InterPro" id="IPR038169">
    <property type="entry name" value="DC-UbP/UBTD2_N_sf"/>
</dbReference>
<reference evidence="3 4" key="1">
    <citation type="submission" date="2016-07" db="EMBL/GenBank/DDBJ databases">
        <title>Pervasive Adenine N6-methylation of Active Genes in Fungi.</title>
        <authorList>
            <consortium name="DOE Joint Genome Institute"/>
            <person name="Mondo S.J."/>
            <person name="Dannebaum R.O."/>
            <person name="Kuo R.C."/>
            <person name="Labutti K."/>
            <person name="Haridas S."/>
            <person name="Kuo A."/>
            <person name="Salamov A."/>
            <person name="Ahrendt S.R."/>
            <person name="Lipzen A."/>
            <person name="Sullivan W."/>
            <person name="Andreopoulos W.B."/>
            <person name="Clum A."/>
            <person name="Lindquist E."/>
            <person name="Daum C."/>
            <person name="Ramamoorthy G.K."/>
            <person name="Gryganskyi A."/>
            <person name="Culley D."/>
            <person name="Magnuson J.K."/>
            <person name="James T.Y."/>
            <person name="O'Malley M.A."/>
            <person name="Stajich J.E."/>
            <person name="Spatafora J.W."/>
            <person name="Visel A."/>
            <person name="Grigoriev I.V."/>
        </authorList>
    </citation>
    <scope>NUCLEOTIDE SEQUENCE [LARGE SCALE GENOMIC DNA]</scope>
    <source>
        <strain evidence="3 4">CBS 931.73</strain>
    </source>
</reference>
<dbReference type="InParanoid" id="A0A1Y1XHC0"/>
<evidence type="ECO:0000313" key="4">
    <source>
        <dbReference type="Proteomes" id="UP000193498"/>
    </source>
</evidence>
<dbReference type="InterPro" id="IPR000626">
    <property type="entry name" value="Ubiquitin-like_dom"/>
</dbReference>
<dbReference type="InterPro" id="IPR039869">
    <property type="entry name" value="UBTD1/2"/>
</dbReference>
<evidence type="ECO:0000256" key="1">
    <source>
        <dbReference type="SAM" id="MobiDB-lite"/>
    </source>
</evidence>
<dbReference type="FunCoup" id="A0A1Y1XHC0">
    <property type="interactions" value="112"/>
</dbReference>
<feature type="region of interest" description="Disordered" evidence="1">
    <location>
        <begin position="1"/>
        <end position="24"/>
    </location>
</feature>
<dbReference type="Proteomes" id="UP000193498">
    <property type="component" value="Unassembled WGS sequence"/>
</dbReference>
<gene>
    <name evidence="3" type="ORF">K493DRAFT_320010</name>
</gene>
<dbReference type="Gene3D" id="3.10.20.90">
    <property type="entry name" value="Phosphatidylinositol 3-kinase Catalytic Subunit, Chain A, domain 1"/>
    <property type="match status" value="1"/>
</dbReference>
<evidence type="ECO:0000313" key="3">
    <source>
        <dbReference type="EMBL" id="ORX85158.1"/>
    </source>
</evidence>
<sequence>MGCCASQPADDEVHNNPDRIIPEAGNKPLRKKVITWTSETPITATQLQSQRDGFWDTAPTYEGRREIWERLRAACETSDLVHAQAIVNELHLSVPTGHLSDGCYDELGNRYIVPQYCFSDPTNLITASSESSTKLTIEPPAPEYELEDKKVNPYEEVSDTSKPQAIPAITVTEHPPEPEKEAFGEGTQELTVRLSTGKDVRIKVNPTEDLNCVKTKVCAAENVEPSTVNMRFIYLGKIVDQNVTIEATKVPVGGIIQALVVLV</sequence>
<organism evidence="3 4">
    <name type="scientific">Basidiobolus meristosporus CBS 931.73</name>
    <dbReference type="NCBI Taxonomy" id="1314790"/>
    <lineage>
        <taxon>Eukaryota</taxon>
        <taxon>Fungi</taxon>
        <taxon>Fungi incertae sedis</taxon>
        <taxon>Zoopagomycota</taxon>
        <taxon>Entomophthoromycotina</taxon>
        <taxon>Basidiobolomycetes</taxon>
        <taxon>Basidiobolales</taxon>
        <taxon>Basidiobolaceae</taxon>
        <taxon>Basidiobolus</taxon>
    </lineage>
</organism>
<dbReference type="SUPFAM" id="SSF54236">
    <property type="entry name" value="Ubiquitin-like"/>
    <property type="match status" value="1"/>
</dbReference>
<dbReference type="InterPro" id="IPR029071">
    <property type="entry name" value="Ubiquitin-like_domsf"/>
</dbReference>
<dbReference type="Pfam" id="PF00240">
    <property type="entry name" value="ubiquitin"/>
    <property type="match status" value="1"/>
</dbReference>
<dbReference type="EMBL" id="MCFE01000595">
    <property type="protein sequence ID" value="ORX85158.1"/>
    <property type="molecule type" value="Genomic_DNA"/>
</dbReference>
<evidence type="ECO:0000259" key="2">
    <source>
        <dbReference type="PROSITE" id="PS50053"/>
    </source>
</evidence>
<comment type="caution">
    <text evidence="3">The sequence shown here is derived from an EMBL/GenBank/DDBJ whole genome shotgun (WGS) entry which is preliminary data.</text>
</comment>